<dbReference type="VEuPathDB" id="TriTrypDB:LMJLV39_300027100"/>
<evidence type="ECO:0000256" key="8">
    <source>
        <dbReference type="ARBA" id="ARBA00022989"/>
    </source>
</evidence>
<feature type="domain" description="Cytochrome b561" evidence="12">
    <location>
        <begin position="27"/>
        <end position="227"/>
    </location>
</feature>
<dbReference type="PANTHER" id="PTHR15422:SF45">
    <property type="entry name" value="CYTOCHROME B561 DOMAIN-CONTAINING PROTEIN"/>
    <property type="match status" value="1"/>
</dbReference>
<reference evidence="13 14" key="1">
    <citation type="journal article" date="2005" name="Science">
        <title>The genome of the kinetoplastid parasite, Leishmania major.</title>
        <authorList>
            <person name="Ivens A.C."/>
            <person name="Peacock C.S."/>
            <person name="Worthey E.A."/>
            <person name="Murphy L."/>
            <person name="Aggarwal G."/>
            <person name="Berriman M."/>
            <person name="Sisk E."/>
            <person name="Rajandream M.A."/>
            <person name="Adlem E."/>
            <person name="Aert R."/>
            <person name="Anupama A."/>
            <person name="Apostolou Z."/>
            <person name="Attipoe P."/>
            <person name="Bason N."/>
            <person name="Bauser C."/>
            <person name="Beck A."/>
            <person name="Beverley S.M."/>
            <person name="Bianchettin G."/>
            <person name="Borzym K."/>
            <person name="Bothe G."/>
            <person name="Bruschi C.V."/>
            <person name="Collins M."/>
            <person name="Cadag E."/>
            <person name="Ciarloni L."/>
            <person name="Clayton C."/>
            <person name="Coulson R.M."/>
            <person name="Cronin A."/>
            <person name="Cruz A.K."/>
            <person name="Davies R.M."/>
            <person name="De Gaudenzi J."/>
            <person name="Dobson D.E."/>
            <person name="Duesterhoeft A."/>
            <person name="Fazelina G."/>
            <person name="Fosker N."/>
            <person name="Frasch A.C."/>
            <person name="Fraser A."/>
            <person name="Fuchs M."/>
            <person name="Gabel C."/>
            <person name="Goble A."/>
            <person name="Goffeau A."/>
            <person name="Harris D."/>
            <person name="Hertz-Fowler C."/>
            <person name="Hilbert H."/>
            <person name="Horn D."/>
            <person name="Huang Y."/>
            <person name="Klages S."/>
            <person name="Knights A."/>
            <person name="Kube M."/>
            <person name="Larke N."/>
            <person name="Litvin L."/>
            <person name="Lord A."/>
            <person name="Louie T."/>
            <person name="Marra M."/>
            <person name="Masuy D."/>
            <person name="Matthews K."/>
            <person name="Michaeli S."/>
            <person name="Mottram J.C."/>
            <person name="Muller-Auer S."/>
            <person name="Munden H."/>
            <person name="Nelson S."/>
            <person name="Norbertczak H."/>
            <person name="Oliver K."/>
            <person name="O'neil S."/>
            <person name="Pentony M."/>
            <person name="Pohl T.M."/>
            <person name="Price C."/>
            <person name="Purnelle B."/>
            <person name="Quail M.A."/>
            <person name="Rabbinowitsch E."/>
            <person name="Reinhardt R."/>
            <person name="Rieger M."/>
            <person name="Rinta J."/>
            <person name="Robben J."/>
            <person name="Robertson L."/>
            <person name="Ruiz J.C."/>
            <person name="Rutter S."/>
            <person name="Saunders D."/>
            <person name="Schafer M."/>
            <person name="Schein J."/>
            <person name="Schwartz D.C."/>
            <person name="Seeger K."/>
            <person name="Seyler A."/>
            <person name="Sharp S."/>
            <person name="Shin H."/>
            <person name="Sivam D."/>
            <person name="Squares R."/>
            <person name="Squares S."/>
            <person name="Tosato V."/>
            <person name="Vogt C."/>
            <person name="Volckaert G."/>
            <person name="Wambutt R."/>
            <person name="Warren T."/>
            <person name="Wedler H."/>
            <person name="Woodward J."/>
            <person name="Zhou S."/>
            <person name="Zimmermann W."/>
            <person name="Smith D.F."/>
            <person name="Blackwell J.M."/>
            <person name="Stuart K.D."/>
            <person name="Barrell B."/>
            <person name="Myler P.J."/>
        </authorList>
    </citation>
    <scope>NUCLEOTIDE SEQUENCE [LARGE SCALE GENOMIC DNA]</scope>
    <source>
        <strain evidence="14">MHOM/IL/81/Friedlin</strain>
    </source>
</reference>
<reference evidence="13 14" key="2">
    <citation type="journal article" date="2011" name="Genome Res.">
        <title>Chromosome and gene copy number variation allow major structural change between species and strains of Leishmania.</title>
        <authorList>
            <person name="Rogers M.B."/>
            <person name="Hilley J.D."/>
            <person name="Dickens N.J."/>
            <person name="Wilkes J."/>
            <person name="Bates P.A."/>
            <person name="Depledge D.P."/>
            <person name="Harris D."/>
            <person name="Her Y."/>
            <person name="Herzyk P."/>
            <person name="Imamura H."/>
            <person name="Otto T.D."/>
            <person name="Sanders M."/>
            <person name="Seeger K."/>
            <person name="Dujardin J.C."/>
            <person name="Berriman M."/>
            <person name="Smith D.F."/>
            <person name="Hertz-Fowler C."/>
            <person name="Mottram J.C."/>
        </authorList>
    </citation>
    <scope>NUCLEOTIDE SEQUENCE [LARGE SCALE GENOMIC DNA]</scope>
    <source>
        <strain evidence="14">MHOM/IL/81/Friedlin</strain>
    </source>
</reference>
<dbReference type="KEGG" id="lma:LMJF_30_2050"/>
<dbReference type="InterPro" id="IPR045150">
    <property type="entry name" value="CYB561D1/2"/>
</dbReference>
<evidence type="ECO:0000256" key="11">
    <source>
        <dbReference type="SAM" id="Phobius"/>
    </source>
</evidence>
<feature type="transmembrane region" description="Helical" evidence="11">
    <location>
        <begin position="173"/>
        <end position="196"/>
    </location>
</feature>
<dbReference type="EMBL" id="FR796426">
    <property type="protein sequence ID" value="CAJ06394.1"/>
    <property type="molecule type" value="Genomic_DNA"/>
</dbReference>
<gene>
    <name evidence="13" type="ORF">LMJF_30_2050</name>
</gene>
<dbReference type="AlphaFoldDB" id="Q4Q789"/>
<dbReference type="GeneID" id="5653748"/>
<evidence type="ECO:0000256" key="5">
    <source>
        <dbReference type="ARBA" id="ARBA00022692"/>
    </source>
</evidence>
<dbReference type="PROSITE" id="PS50939">
    <property type="entry name" value="CYTOCHROME_B561"/>
    <property type="match status" value="1"/>
</dbReference>
<dbReference type="Pfam" id="PF03188">
    <property type="entry name" value="Cytochrom_B561"/>
    <property type="match status" value="1"/>
</dbReference>
<keyword evidence="8 11" id="KW-1133">Transmembrane helix</keyword>
<keyword evidence="10 11" id="KW-0472">Membrane</keyword>
<feature type="transmembrane region" description="Helical" evidence="11">
    <location>
        <begin position="208"/>
        <end position="226"/>
    </location>
</feature>
<dbReference type="Gene3D" id="1.20.120.1770">
    <property type="match status" value="1"/>
</dbReference>
<evidence type="ECO:0000313" key="14">
    <source>
        <dbReference type="Proteomes" id="UP000000542"/>
    </source>
</evidence>
<evidence type="ECO:0000256" key="9">
    <source>
        <dbReference type="ARBA" id="ARBA00023004"/>
    </source>
</evidence>
<comment type="cofactor">
    <cofactor evidence="1">
        <name>heme b</name>
        <dbReference type="ChEBI" id="CHEBI:60344"/>
    </cofactor>
</comment>
<dbReference type="RefSeq" id="XP_001684809.1">
    <property type="nucleotide sequence ID" value="XM_001684757.1"/>
</dbReference>
<dbReference type="VEuPathDB" id="TriTrypDB:LmjF.30.2050"/>
<feature type="transmembrane region" description="Helical" evidence="11">
    <location>
        <begin position="57"/>
        <end position="77"/>
    </location>
</feature>
<keyword evidence="4" id="KW-0349">Heme</keyword>
<evidence type="ECO:0000256" key="4">
    <source>
        <dbReference type="ARBA" id="ARBA00022617"/>
    </source>
</evidence>
<evidence type="ECO:0000256" key="1">
    <source>
        <dbReference type="ARBA" id="ARBA00001970"/>
    </source>
</evidence>
<dbReference type="GO" id="GO:0016020">
    <property type="term" value="C:membrane"/>
    <property type="evidence" value="ECO:0007669"/>
    <property type="project" value="UniProtKB-SubCell"/>
</dbReference>
<evidence type="ECO:0000256" key="7">
    <source>
        <dbReference type="ARBA" id="ARBA00022982"/>
    </source>
</evidence>
<dbReference type="eggNOG" id="ENOG502SGFT">
    <property type="taxonomic scope" value="Eukaryota"/>
</dbReference>
<dbReference type="SMART" id="SM00665">
    <property type="entry name" value="B561"/>
    <property type="match status" value="1"/>
</dbReference>
<evidence type="ECO:0000256" key="3">
    <source>
        <dbReference type="ARBA" id="ARBA00022448"/>
    </source>
</evidence>
<proteinExistence type="predicted"/>
<keyword evidence="5 11" id="KW-0812">Transmembrane</keyword>
<dbReference type="Proteomes" id="UP000000542">
    <property type="component" value="Chromosome 30"/>
</dbReference>
<dbReference type="InParanoid" id="Q4Q789"/>
<accession>Q4Q789</accession>
<keyword evidence="9" id="KW-0408">Iron</keyword>
<dbReference type="GO" id="GO:0046872">
    <property type="term" value="F:metal ion binding"/>
    <property type="evidence" value="ECO:0007669"/>
    <property type="project" value="UniProtKB-KW"/>
</dbReference>
<keyword evidence="7" id="KW-0249">Electron transport</keyword>
<organism evidence="13 14">
    <name type="scientific">Leishmania major</name>
    <dbReference type="NCBI Taxonomy" id="5664"/>
    <lineage>
        <taxon>Eukaryota</taxon>
        <taxon>Discoba</taxon>
        <taxon>Euglenozoa</taxon>
        <taxon>Kinetoplastea</taxon>
        <taxon>Metakinetoplastina</taxon>
        <taxon>Trypanosomatida</taxon>
        <taxon>Trypanosomatidae</taxon>
        <taxon>Leishmaniinae</taxon>
        <taxon>Leishmania</taxon>
    </lineage>
</organism>
<protein>
    <submittedName>
        <fullName evidence="13">Ferric reductase transmembrane protein-like protein</fullName>
    </submittedName>
</protein>
<dbReference type="HOGENOM" id="CLU_1221688_0_0_1"/>
<dbReference type="SMR" id="Q4Q789"/>
<dbReference type="InterPro" id="IPR006593">
    <property type="entry name" value="Cyt_b561/ferric_Rdtase_TM"/>
</dbReference>
<feature type="transmembrane region" description="Helical" evidence="11">
    <location>
        <begin position="138"/>
        <end position="161"/>
    </location>
</feature>
<keyword evidence="6" id="KW-0479">Metal-binding</keyword>
<keyword evidence="3" id="KW-0813">Transport</keyword>
<name>Q4Q789_LEIMA</name>
<dbReference type="PANTHER" id="PTHR15422">
    <property type="entry name" value="OS05G0565100 PROTEIN"/>
    <property type="match status" value="1"/>
</dbReference>
<evidence type="ECO:0000313" key="13">
    <source>
        <dbReference type="EMBL" id="CAJ06394.1"/>
    </source>
</evidence>
<comment type="subcellular location">
    <subcellularLocation>
        <location evidence="2">Membrane</location>
        <topology evidence="2">Multi-pass membrane protein</topology>
    </subcellularLocation>
</comment>
<sequence length="227" mass="24998">MTTTIKDDASLPSIDDIPAPSVWLKSLCRRLAAVGIIVPVSLQLFRKSGTYTDIFQYHPICMMLAFVMVLPDVVRDIKQLRQAHRRSPLKDRLPRHEIIMRHQLASFVMELAAAGGFAAVEYTKLKNHYPHLESLHGIVGTLCGLTIVCQMVLGSILRYVLAPANPKRLIVRTVHKCVSVTIAVTAMMAMAGGFLATEYAERMIPASLIRTAIVLTSVATTVAGFLM</sequence>
<feature type="transmembrane region" description="Helical" evidence="11">
    <location>
        <begin position="98"/>
        <end position="118"/>
    </location>
</feature>
<dbReference type="VEuPathDB" id="TriTrypDB:LMJSD75_300027000"/>
<keyword evidence="14" id="KW-1185">Reference proteome</keyword>
<dbReference type="VEuPathDB" id="TriTrypDB:LMJFC_300030200"/>
<dbReference type="GO" id="GO:0140575">
    <property type="term" value="F:transmembrane monodehydroascorbate reductase activity"/>
    <property type="evidence" value="ECO:0007669"/>
    <property type="project" value="InterPro"/>
</dbReference>
<evidence type="ECO:0000256" key="10">
    <source>
        <dbReference type="ARBA" id="ARBA00023136"/>
    </source>
</evidence>
<dbReference type="OMA" id="YHPICMM"/>
<evidence type="ECO:0000259" key="12">
    <source>
        <dbReference type="PROSITE" id="PS50939"/>
    </source>
</evidence>
<evidence type="ECO:0000256" key="6">
    <source>
        <dbReference type="ARBA" id="ARBA00022723"/>
    </source>
</evidence>
<evidence type="ECO:0000256" key="2">
    <source>
        <dbReference type="ARBA" id="ARBA00004141"/>
    </source>
</evidence>